<gene>
    <name evidence="1" type="ORF">FA15DRAFT_634302</name>
</gene>
<protein>
    <submittedName>
        <fullName evidence="1">Uncharacterized protein</fullName>
    </submittedName>
</protein>
<proteinExistence type="predicted"/>
<name>A0A5C3L503_COPMA</name>
<evidence type="ECO:0000313" key="1">
    <source>
        <dbReference type="EMBL" id="TFK28104.1"/>
    </source>
</evidence>
<keyword evidence="2" id="KW-1185">Reference proteome</keyword>
<dbReference type="AlphaFoldDB" id="A0A5C3L503"/>
<dbReference type="OrthoDB" id="2349883at2759"/>
<dbReference type="EMBL" id="ML210158">
    <property type="protein sequence ID" value="TFK28104.1"/>
    <property type="molecule type" value="Genomic_DNA"/>
</dbReference>
<evidence type="ECO:0000313" key="2">
    <source>
        <dbReference type="Proteomes" id="UP000307440"/>
    </source>
</evidence>
<reference evidence="1 2" key="1">
    <citation type="journal article" date="2019" name="Nat. Ecol. Evol.">
        <title>Megaphylogeny resolves global patterns of mushroom evolution.</title>
        <authorList>
            <person name="Varga T."/>
            <person name="Krizsan K."/>
            <person name="Foldi C."/>
            <person name="Dima B."/>
            <person name="Sanchez-Garcia M."/>
            <person name="Sanchez-Ramirez S."/>
            <person name="Szollosi G.J."/>
            <person name="Szarkandi J.G."/>
            <person name="Papp V."/>
            <person name="Albert L."/>
            <person name="Andreopoulos W."/>
            <person name="Angelini C."/>
            <person name="Antonin V."/>
            <person name="Barry K.W."/>
            <person name="Bougher N.L."/>
            <person name="Buchanan P."/>
            <person name="Buyck B."/>
            <person name="Bense V."/>
            <person name="Catcheside P."/>
            <person name="Chovatia M."/>
            <person name="Cooper J."/>
            <person name="Damon W."/>
            <person name="Desjardin D."/>
            <person name="Finy P."/>
            <person name="Geml J."/>
            <person name="Haridas S."/>
            <person name="Hughes K."/>
            <person name="Justo A."/>
            <person name="Karasinski D."/>
            <person name="Kautmanova I."/>
            <person name="Kiss B."/>
            <person name="Kocsube S."/>
            <person name="Kotiranta H."/>
            <person name="LaButti K.M."/>
            <person name="Lechner B.E."/>
            <person name="Liimatainen K."/>
            <person name="Lipzen A."/>
            <person name="Lukacs Z."/>
            <person name="Mihaltcheva S."/>
            <person name="Morgado L.N."/>
            <person name="Niskanen T."/>
            <person name="Noordeloos M.E."/>
            <person name="Ohm R.A."/>
            <person name="Ortiz-Santana B."/>
            <person name="Ovrebo C."/>
            <person name="Racz N."/>
            <person name="Riley R."/>
            <person name="Savchenko A."/>
            <person name="Shiryaev A."/>
            <person name="Soop K."/>
            <person name="Spirin V."/>
            <person name="Szebenyi C."/>
            <person name="Tomsovsky M."/>
            <person name="Tulloss R.E."/>
            <person name="Uehling J."/>
            <person name="Grigoriev I.V."/>
            <person name="Vagvolgyi C."/>
            <person name="Papp T."/>
            <person name="Martin F.M."/>
            <person name="Miettinen O."/>
            <person name="Hibbett D.S."/>
            <person name="Nagy L.G."/>
        </authorList>
    </citation>
    <scope>NUCLEOTIDE SEQUENCE [LARGE SCALE GENOMIC DNA]</scope>
    <source>
        <strain evidence="1 2">CBS 121175</strain>
    </source>
</reference>
<dbReference type="Proteomes" id="UP000307440">
    <property type="component" value="Unassembled WGS sequence"/>
</dbReference>
<sequence>MFLCRARHRLSVIRCYRAYSTETDPYSSFQKLRAYPFAFDENDAKRLLAPAAAALCKENIISSTLHRLLPWLEFKYLEPKRIVPVYFPAWIVDAEVESKVKYNGSEKVAVAQIQNGYLPGSDFQVVSSIPLFPNDLHQTTPLPWSEGLLNQKGQQITCLPFNIDPLQGLKAFSDAKFNSYPNLQCSMEGVQPRLAVFRPILLPLYLAQYETTGTEPGEKRACTLFMDATDPMGTMYGVRVPTGYSDDWDESLDNVAKVMKAYVAPNSDVLLFGSPNDWVSVETVSLVPHREISTSLTDWISHTMYESSTASKLSAASSVTADWDPRIREYDVEDRAEVEEWMGVGAELMLVRRILERINEQMGLIGDDAPVHMRASIDHLESKEKELKEKREELIPVWWKLHKPDLDQ</sequence>
<accession>A0A5C3L503</accession>
<organism evidence="1 2">
    <name type="scientific">Coprinopsis marcescibilis</name>
    <name type="common">Agaric fungus</name>
    <name type="synonym">Psathyrella marcescibilis</name>
    <dbReference type="NCBI Taxonomy" id="230819"/>
    <lineage>
        <taxon>Eukaryota</taxon>
        <taxon>Fungi</taxon>
        <taxon>Dikarya</taxon>
        <taxon>Basidiomycota</taxon>
        <taxon>Agaricomycotina</taxon>
        <taxon>Agaricomycetes</taxon>
        <taxon>Agaricomycetidae</taxon>
        <taxon>Agaricales</taxon>
        <taxon>Agaricineae</taxon>
        <taxon>Psathyrellaceae</taxon>
        <taxon>Coprinopsis</taxon>
    </lineage>
</organism>